<reference evidence="1" key="1">
    <citation type="submission" date="2016-10" db="EMBL/GenBank/DDBJ databases">
        <title>Sequence of Gallionella enrichment culture.</title>
        <authorList>
            <person name="Poehlein A."/>
            <person name="Muehling M."/>
            <person name="Daniel R."/>
        </authorList>
    </citation>
    <scope>NUCLEOTIDE SEQUENCE</scope>
</reference>
<dbReference type="EMBL" id="MLJW01006500">
    <property type="protein sequence ID" value="OIQ66581.1"/>
    <property type="molecule type" value="Genomic_DNA"/>
</dbReference>
<dbReference type="AlphaFoldDB" id="A0A1J5PSN7"/>
<protein>
    <submittedName>
        <fullName evidence="1">Uncharacterized protein</fullName>
    </submittedName>
</protein>
<gene>
    <name evidence="1" type="ORF">GALL_518490</name>
</gene>
<comment type="caution">
    <text evidence="1">The sequence shown here is derived from an EMBL/GenBank/DDBJ whole genome shotgun (WGS) entry which is preliminary data.</text>
</comment>
<accession>A0A1J5PSN7</accession>
<sequence length="29" mass="3488">MRHLRVDAEQKRSRQGVGNKCHWIILKID</sequence>
<proteinExistence type="predicted"/>
<evidence type="ECO:0000313" key="1">
    <source>
        <dbReference type="EMBL" id="OIQ66581.1"/>
    </source>
</evidence>
<organism evidence="1">
    <name type="scientific">mine drainage metagenome</name>
    <dbReference type="NCBI Taxonomy" id="410659"/>
    <lineage>
        <taxon>unclassified sequences</taxon>
        <taxon>metagenomes</taxon>
        <taxon>ecological metagenomes</taxon>
    </lineage>
</organism>
<name>A0A1J5PSN7_9ZZZZ</name>